<protein>
    <submittedName>
        <fullName evidence="1">Uncharacterized protein</fullName>
    </submittedName>
</protein>
<organism evidence="1">
    <name type="scientific">uncultured Caudovirales phage</name>
    <dbReference type="NCBI Taxonomy" id="2100421"/>
    <lineage>
        <taxon>Viruses</taxon>
        <taxon>Duplodnaviria</taxon>
        <taxon>Heunggongvirae</taxon>
        <taxon>Uroviricota</taxon>
        <taxon>Caudoviricetes</taxon>
        <taxon>Peduoviridae</taxon>
        <taxon>Maltschvirus</taxon>
        <taxon>Maltschvirus maltsch</taxon>
    </lineage>
</organism>
<accession>A0A6J5TAX0</accession>
<reference evidence="1" key="1">
    <citation type="submission" date="2020-05" db="EMBL/GenBank/DDBJ databases">
        <authorList>
            <person name="Chiriac C."/>
            <person name="Salcher M."/>
            <person name="Ghai R."/>
            <person name="Kavagutti S V."/>
        </authorList>
    </citation>
    <scope>NUCLEOTIDE SEQUENCE</scope>
</reference>
<evidence type="ECO:0000313" key="1">
    <source>
        <dbReference type="EMBL" id="CAB4241349.1"/>
    </source>
</evidence>
<name>A0A6J5TAX0_9CAUD</name>
<dbReference type="EMBL" id="LR797821">
    <property type="protein sequence ID" value="CAB4241349.1"/>
    <property type="molecule type" value="Genomic_DNA"/>
</dbReference>
<proteinExistence type="predicted"/>
<sequence>MSTTPPLHIPAHKQVAPAKKPAQVVFIDGEAVIVSPAHNVWVQAVKQDKEQAK</sequence>
<gene>
    <name evidence="1" type="ORF">UFOVP60_24</name>
</gene>